<dbReference type="SUPFAM" id="SSF46565">
    <property type="entry name" value="Chaperone J-domain"/>
    <property type="match status" value="1"/>
</dbReference>
<keyword evidence="6 11" id="KW-0862">Zinc</keyword>
<evidence type="ECO:0000256" key="11">
    <source>
        <dbReference type="HAMAP-Rule" id="MF_01152"/>
    </source>
</evidence>
<comment type="similarity">
    <text evidence="9 11">Belongs to the DnaJ family.</text>
</comment>
<dbReference type="HAMAP" id="MF_01152">
    <property type="entry name" value="DnaJ"/>
    <property type="match status" value="1"/>
</dbReference>
<evidence type="ECO:0000256" key="1">
    <source>
        <dbReference type="ARBA" id="ARBA00022490"/>
    </source>
</evidence>
<dbReference type="FunFam" id="2.10.230.10:FF:000002">
    <property type="entry name" value="Molecular chaperone DnaJ"/>
    <property type="match status" value="1"/>
</dbReference>
<keyword evidence="16" id="KW-1185">Reference proteome</keyword>
<dbReference type="SUPFAM" id="SSF49493">
    <property type="entry name" value="HSP40/DnaJ peptide-binding domain"/>
    <property type="match status" value="2"/>
</dbReference>
<dbReference type="PROSITE" id="PS51188">
    <property type="entry name" value="ZF_CR"/>
    <property type="match status" value="1"/>
</dbReference>
<feature type="binding site" evidence="11">
    <location>
        <position position="151"/>
    </location>
    <ligand>
        <name>Zn(2+)</name>
        <dbReference type="ChEBI" id="CHEBI:29105"/>
        <label>1</label>
    </ligand>
</feature>
<dbReference type="EMBL" id="AGUD01000205">
    <property type="protein sequence ID" value="EHN10703.1"/>
    <property type="molecule type" value="Genomic_DNA"/>
</dbReference>
<evidence type="ECO:0000259" key="14">
    <source>
        <dbReference type="PROSITE" id="PS51188"/>
    </source>
</evidence>
<dbReference type="RefSeq" id="WP_007575435.1">
    <property type="nucleotide sequence ID" value="NZ_AGUD01000205.1"/>
</dbReference>
<dbReference type="SUPFAM" id="SSF57938">
    <property type="entry name" value="DnaJ/Hsp40 cysteine-rich domain"/>
    <property type="match status" value="1"/>
</dbReference>
<dbReference type="GO" id="GO:0009408">
    <property type="term" value="P:response to heat"/>
    <property type="evidence" value="ECO:0007669"/>
    <property type="project" value="InterPro"/>
</dbReference>
<dbReference type="PANTHER" id="PTHR43096:SF48">
    <property type="entry name" value="CHAPERONE PROTEIN DNAJ"/>
    <property type="match status" value="1"/>
</dbReference>
<dbReference type="Gene3D" id="2.60.260.20">
    <property type="entry name" value="Urease metallochaperone UreE, N-terminal domain"/>
    <property type="match status" value="2"/>
</dbReference>
<keyword evidence="8 11" id="KW-0143">Chaperone</keyword>
<accession>H0E6K4</accession>
<dbReference type="NCBIfam" id="NF008035">
    <property type="entry name" value="PRK10767.1"/>
    <property type="match status" value="1"/>
</dbReference>
<evidence type="ECO:0000313" key="15">
    <source>
        <dbReference type="EMBL" id="EHN10703.1"/>
    </source>
</evidence>
<dbReference type="FunFam" id="2.60.260.20:FF:000005">
    <property type="entry name" value="Chaperone protein dnaJ 1, mitochondrial"/>
    <property type="match status" value="1"/>
</dbReference>
<dbReference type="PROSITE" id="PS00636">
    <property type="entry name" value="DNAJ_1"/>
    <property type="match status" value="1"/>
</dbReference>
<keyword evidence="4 11" id="KW-0677">Repeat</keyword>
<protein>
    <recommendedName>
        <fullName evidence="10 11">Chaperone protein DnaJ</fullName>
    </recommendedName>
</protein>
<dbReference type="GO" id="GO:0031072">
    <property type="term" value="F:heat shock protein binding"/>
    <property type="evidence" value="ECO:0007669"/>
    <property type="project" value="InterPro"/>
</dbReference>
<evidence type="ECO:0000256" key="12">
    <source>
        <dbReference type="PROSITE-ProRule" id="PRU00546"/>
    </source>
</evidence>
<comment type="subcellular location">
    <subcellularLocation>
        <location evidence="11">Cytoplasm</location>
    </subcellularLocation>
</comment>
<dbReference type="PRINTS" id="PR00625">
    <property type="entry name" value="JDOMAIN"/>
</dbReference>
<dbReference type="Pfam" id="PF00684">
    <property type="entry name" value="DnaJ_CXXCXGXG"/>
    <property type="match status" value="1"/>
</dbReference>
<dbReference type="PROSITE" id="PS50076">
    <property type="entry name" value="DNAJ_2"/>
    <property type="match status" value="1"/>
</dbReference>
<dbReference type="CDD" id="cd10747">
    <property type="entry name" value="DnaJ_C"/>
    <property type="match status" value="1"/>
</dbReference>
<keyword evidence="7 11" id="KW-0346">Stress response</keyword>
<evidence type="ECO:0000256" key="8">
    <source>
        <dbReference type="ARBA" id="ARBA00023186"/>
    </source>
</evidence>
<feature type="binding site" evidence="11">
    <location>
        <position position="148"/>
    </location>
    <ligand>
        <name>Zn(2+)</name>
        <dbReference type="ChEBI" id="CHEBI:29105"/>
        <label>1</label>
    </ligand>
</feature>
<dbReference type="Pfam" id="PF00226">
    <property type="entry name" value="DnaJ"/>
    <property type="match status" value="1"/>
</dbReference>
<dbReference type="InterPro" id="IPR001623">
    <property type="entry name" value="DnaJ_domain"/>
</dbReference>
<evidence type="ECO:0000256" key="7">
    <source>
        <dbReference type="ARBA" id="ARBA00023016"/>
    </source>
</evidence>
<keyword evidence="5 11" id="KW-0863">Zinc-finger</keyword>
<dbReference type="Gene3D" id="2.10.230.10">
    <property type="entry name" value="Heat shock protein DnaJ, cysteine-rich domain"/>
    <property type="match status" value="1"/>
</dbReference>
<gene>
    <name evidence="11" type="primary">dnaJ</name>
    <name evidence="15" type="ORF">PAI11_24540</name>
</gene>
<feature type="domain" description="J" evidence="13">
    <location>
        <begin position="8"/>
        <end position="73"/>
    </location>
</feature>
<dbReference type="Pfam" id="PF01556">
    <property type="entry name" value="DnaJ_C"/>
    <property type="match status" value="1"/>
</dbReference>
<dbReference type="InterPro" id="IPR018253">
    <property type="entry name" value="DnaJ_domain_CS"/>
</dbReference>
<dbReference type="GO" id="GO:0005737">
    <property type="term" value="C:cytoplasm"/>
    <property type="evidence" value="ECO:0007669"/>
    <property type="project" value="UniProtKB-SubCell"/>
</dbReference>
<dbReference type="InterPro" id="IPR012724">
    <property type="entry name" value="DnaJ"/>
</dbReference>
<dbReference type="InterPro" id="IPR036410">
    <property type="entry name" value="HSP_DnaJ_Cys-rich_dom_sf"/>
</dbReference>
<dbReference type="NCBIfam" id="TIGR02349">
    <property type="entry name" value="DnaJ_bact"/>
    <property type="match status" value="1"/>
</dbReference>
<dbReference type="InterPro" id="IPR002939">
    <property type="entry name" value="DnaJ_C"/>
</dbReference>
<evidence type="ECO:0000313" key="16">
    <source>
        <dbReference type="Proteomes" id="UP000005143"/>
    </source>
</evidence>
<keyword evidence="1 11" id="KW-0963">Cytoplasm</keyword>
<evidence type="ECO:0000256" key="3">
    <source>
        <dbReference type="ARBA" id="ARBA00022723"/>
    </source>
</evidence>
<organism evidence="15 16">
    <name type="scientific">Patulibacter medicamentivorans</name>
    <dbReference type="NCBI Taxonomy" id="1097667"/>
    <lineage>
        <taxon>Bacteria</taxon>
        <taxon>Bacillati</taxon>
        <taxon>Actinomycetota</taxon>
        <taxon>Thermoleophilia</taxon>
        <taxon>Solirubrobacterales</taxon>
        <taxon>Patulibacteraceae</taxon>
        <taxon>Patulibacter</taxon>
    </lineage>
</organism>
<evidence type="ECO:0000256" key="2">
    <source>
        <dbReference type="ARBA" id="ARBA00022705"/>
    </source>
</evidence>
<comment type="caution">
    <text evidence="11">Lacks conserved residue(s) required for the propagation of feature annotation.</text>
</comment>
<comment type="cofactor">
    <cofactor evidence="11">
        <name>Zn(2+)</name>
        <dbReference type="ChEBI" id="CHEBI:29105"/>
    </cofactor>
    <text evidence="11">Binds 2 Zn(2+) ions per monomer.</text>
</comment>
<dbReference type="InterPro" id="IPR001305">
    <property type="entry name" value="HSP_DnaJ_Cys-rich_dom"/>
</dbReference>
<name>H0E6K4_9ACTN</name>
<feature type="binding site" evidence="11">
    <location>
        <position position="205"/>
    </location>
    <ligand>
        <name>Zn(2+)</name>
        <dbReference type="ChEBI" id="CHEBI:29105"/>
        <label>1</label>
    </ligand>
</feature>
<feature type="binding site" evidence="11">
    <location>
        <position position="165"/>
    </location>
    <ligand>
        <name>Zn(2+)</name>
        <dbReference type="ChEBI" id="CHEBI:29105"/>
        <label>2</label>
    </ligand>
</feature>
<evidence type="ECO:0000256" key="5">
    <source>
        <dbReference type="ARBA" id="ARBA00022771"/>
    </source>
</evidence>
<proteinExistence type="inferred from homology"/>
<dbReference type="Gene3D" id="1.10.287.110">
    <property type="entry name" value="DnaJ domain"/>
    <property type="match status" value="1"/>
</dbReference>
<keyword evidence="3 11" id="KW-0479">Metal-binding</keyword>
<comment type="domain">
    <text evidence="11">The J domain is necessary and sufficient to stimulate DnaK ATPase activity. Zinc center 1 plays an important role in the autonomous, DnaK-independent chaperone activity of DnaJ. Zinc center 2 is essential for interaction with DnaK and for DnaJ activity.</text>
</comment>
<dbReference type="PANTHER" id="PTHR43096">
    <property type="entry name" value="DNAJ HOMOLOG 1, MITOCHONDRIAL-RELATED"/>
    <property type="match status" value="1"/>
</dbReference>
<comment type="caution">
    <text evidence="15">The sequence shown here is derived from an EMBL/GenBank/DDBJ whole genome shotgun (WGS) entry which is preliminary data.</text>
</comment>
<evidence type="ECO:0000259" key="13">
    <source>
        <dbReference type="PROSITE" id="PS50076"/>
    </source>
</evidence>
<dbReference type="GO" id="GO:0008270">
    <property type="term" value="F:zinc ion binding"/>
    <property type="evidence" value="ECO:0007669"/>
    <property type="project" value="UniProtKB-UniRule"/>
</dbReference>
<reference evidence="15 16" key="1">
    <citation type="journal article" date="2013" name="Biodegradation">
        <title>Quantitative proteomic analysis of ibuprofen-degrading Patulibacter sp. strain I11.</title>
        <authorList>
            <person name="Almeida B."/>
            <person name="Kjeldal H."/>
            <person name="Lolas I."/>
            <person name="Knudsen A.D."/>
            <person name="Carvalho G."/>
            <person name="Nielsen K.L."/>
            <person name="Barreto Crespo M.T."/>
            <person name="Stensballe A."/>
            <person name="Nielsen J.L."/>
        </authorList>
    </citation>
    <scope>NUCLEOTIDE SEQUENCE [LARGE SCALE GENOMIC DNA]</scope>
    <source>
        <strain evidence="15 16">I11</strain>
    </source>
</reference>
<feature type="binding site" evidence="11">
    <location>
        <position position="208"/>
    </location>
    <ligand>
        <name>Zn(2+)</name>
        <dbReference type="ChEBI" id="CHEBI:29105"/>
        <label>1</label>
    </ligand>
</feature>
<evidence type="ECO:0000256" key="10">
    <source>
        <dbReference type="ARBA" id="ARBA00067609"/>
    </source>
</evidence>
<dbReference type="CDD" id="cd10719">
    <property type="entry name" value="DnaJ_zf"/>
    <property type="match status" value="1"/>
</dbReference>
<keyword evidence="2 11" id="KW-0235">DNA replication</keyword>
<comment type="subunit">
    <text evidence="11">Homodimer.</text>
</comment>
<comment type="function">
    <text evidence="11">Participates actively in the response to hyperosmotic and heat shock by preventing the aggregation of stress-denatured proteins and by disaggregating proteins, also in an autonomous, DnaK-independent fashion. Unfolded proteins bind initially to DnaJ; upon interaction with the DnaJ-bound protein, DnaK hydrolyzes its bound ATP, resulting in the formation of a stable complex. GrpE releases ADP from DnaK; ATP binding to DnaK triggers the release of the substrate protein, thus completing the reaction cycle. Several rounds of ATP-dependent interactions between DnaJ, DnaK and GrpE are required for fully efficient folding. Also involved, together with DnaK and GrpE, in the DNA replication of plasmids through activation of initiation proteins.</text>
</comment>
<feature type="binding site" evidence="11">
    <location>
        <position position="191"/>
    </location>
    <ligand>
        <name>Zn(2+)</name>
        <dbReference type="ChEBI" id="CHEBI:29105"/>
        <label>2</label>
    </ligand>
</feature>
<evidence type="ECO:0000256" key="6">
    <source>
        <dbReference type="ARBA" id="ARBA00022833"/>
    </source>
</evidence>
<feature type="domain" description="CR-type" evidence="14">
    <location>
        <begin position="135"/>
        <end position="217"/>
    </location>
</feature>
<dbReference type="InterPro" id="IPR036869">
    <property type="entry name" value="J_dom_sf"/>
</dbReference>
<dbReference type="PATRIC" id="fig|1097667.3.peg.2435"/>
<dbReference type="AlphaFoldDB" id="H0E6K4"/>
<dbReference type="GO" id="GO:0051082">
    <property type="term" value="F:unfolded protein binding"/>
    <property type="evidence" value="ECO:0007669"/>
    <property type="project" value="UniProtKB-UniRule"/>
</dbReference>
<sequence>MSQTVPRDPYEVLGVDRDADETQIKKAFRRLARTLHPDVNPDDPEAQERFREVAEANEILSDPEKRSTYDRYGHDGLRQRGMGPSFEGFGSLSDLFGAVFGQAFGGAGGGGRPGPRPGGDVAVETTLDLAQALTGTKVEVEVEIVARCGTCDGRRAAPGSKLSTCSRCGGHGVLDQVSRTPFGDMVRRVTCDVCQGQGQVPEQPCPDCRGRGMKPTARTLTVDVPAGIADGQRIRLAGRGHQGEPGAPDGDLYVVVGVRPHERFVRDGDDLVTVIPVPAPRAALGHRVTVDALDEPLDVEVPAGTQPGTTITLRGRGMPRVGGGRRGDLHVVVDVVIPRHLDARQKQLLEELADSIQDRQLHDDESVVGRLRRLWRHKH</sequence>
<evidence type="ECO:0000256" key="9">
    <source>
        <dbReference type="ARBA" id="ARBA00061004"/>
    </source>
</evidence>
<dbReference type="SMART" id="SM00271">
    <property type="entry name" value="DnaJ"/>
    <property type="match status" value="1"/>
</dbReference>
<dbReference type="CDD" id="cd06257">
    <property type="entry name" value="DnaJ"/>
    <property type="match status" value="1"/>
</dbReference>
<dbReference type="Proteomes" id="UP000005143">
    <property type="component" value="Unassembled WGS sequence"/>
</dbReference>
<dbReference type="InterPro" id="IPR008971">
    <property type="entry name" value="HSP40/DnaJ_pept-bd"/>
</dbReference>
<dbReference type="GO" id="GO:0006260">
    <property type="term" value="P:DNA replication"/>
    <property type="evidence" value="ECO:0007669"/>
    <property type="project" value="UniProtKB-KW"/>
</dbReference>
<dbReference type="GO" id="GO:0042026">
    <property type="term" value="P:protein refolding"/>
    <property type="evidence" value="ECO:0007669"/>
    <property type="project" value="TreeGrafter"/>
</dbReference>
<feature type="binding site" evidence="11">
    <location>
        <position position="194"/>
    </location>
    <ligand>
        <name>Zn(2+)</name>
        <dbReference type="ChEBI" id="CHEBI:29105"/>
        <label>2</label>
    </ligand>
</feature>
<feature type="binding site" evidence="11">
    <location>
        <position position="168"/>
    </location>
    <ligand>
        <name>Zn(2+)</name>
        <dbReference type="ChEBI" id="CHEBI:29105"/>
        <label>2</label>
    </ligand>
</feature>
<dbReference type="OrthoDB" id="9779889at2"/>
<feature type="zinc finger region" description="CR-type" evidence="12">
    <location>
        <begin position="135"/>
        <end position="217"/>
    </location>
</feature>
<dbReference type="GO" id="GO:0005524">
    <property type="term" value="F:ATP binding"/>
    <property type="evidence" value="ECO:0007669"/>
    <property type="project" value="InterPro"/>
</dbReference>
<evidence type="ECO:0000256" key="4">
    <source>
        <dbReference type="ARBA" id="ARBA00022737"/>
    </source>
</evidence>